<protein>
    <submittedName>
        <fullName evidence="1">Uncharacterized protein</fullName>
    </submittedName>
</protein>
<dbReference type="EMBL" id="UGJF01000001">
    <property type="protein sequence ID" value="STQ88318.1"/>
    <property type="molecule type" value="Genomic_DNA"/>
</dbReference>
<dbReference type="SUPFAM" id="SSF53756">
    <property type="entry name" value="UDP-Glycosyltransferase/glycogen phosphorylase"/>
    <property type="match status" value="1"/>
</dbReference>
<proteinExistence type="predicted"/>
<dbReference type="AlphaFoldDB" id="A0A377PZC9"/>
<reference evidence="1 2" key="1">
    <citation type="submission" date="2018-06" db="EMBL/GenBank/DDBJ databases">
        <authorList>
            <consortium name="Pathogen Informatics"/>
            <person name="Doyle S."/>
        </authorList>
    </citation>
    <scope>NUCLEOTIDE SEQUENCE [LARGE SCALE GENOMIC DNA]</scope>
    <source>
        <strain evidence="1 2">NCTC13156</strain>
    </source>
</reference>
<name>A0A377PZC9_9HELI</name>
<evidence type="ECO:0000313" key="2">
    <source>
        <dbReference type="Proteomes" id="UP000255269"/>
    </source>
</evidence>
<sequence>MENTMKYYIYGGGGNGQVIMRIIDFLNRSEGLNNAYEVVDDSNEKTSLETLCHKIKNDTNSLVLVASVVHQAAMIAKMKKLKIKHFVDGIAFMGKALNKWFKEHYFTYKKVIFLLDDVGLKHFGKIDILLKEKDYKVFYFFFEHKTQLQNDFMRLNGDSFIITEDFLKYFDFCYLMIGTSMHYCFANNVKYFRLLASYDIPFYHSRYHTIEQITRHLCEYSVGSHLGFYFAVQNKKSLNELKSIPGIRKECLLEVGYPSLDNLVKEYESFNSHLKQDTIICLSRFNKKGFRHFLLERMNEVIDFLLGRGYRVCYKVNPHYNYELQKENAARWNNFDNFIFFEEASLSLEELFRSITIVDFSASMLYTYPLITKKPAIMLGSFQKWFAEEKGIFLNEDNFYDERLHIWANNNCELEEIILALQNNKDFSNLREKMIRDYILNETFAWGHSSEKIVETIDTYIENFNNMDLVYEINS</sequence>
<dbReference type="Proteomes" id="UP000255269">
    <property type="component" value="Unassembled WGS sequence"/>
</dbReference>
<gene>
    <name evidence="1" type="ORF">NCTC13156_01155</name>
</gene>
<evidence type="ECO:0000313" key="1">
    <source>
        <dbReference type="EMBL" id="STQ88318.1"/>
    </source>
</evidence>
<organism evidence="1 2">
    <name type="scientific">Helicobacter pullorum</name>
    <dbReference type="NCBI Taxonomy" id="35818"/>
    <lineage>
        <taxon>Bacteria</taxon>
        <taxon>Pseudomonadati</taxon>
        <taxon>Campylobacterota</taxon>
        <taxon>Epsilonproteobacteria</taxon>
        <taxon>Campylobacterales</taxon>
        <taxon>Helicobacteraceae</taxon>
        <taxon>Helicobacter</taxon>
    </lineage>
</organism>
<accession>A0A377PZC9</accession>
<dbReference type="RefSeq" id="WP_115057013.1">
    <property type="nucleotide sequence ID" value="NZ_UGJF01000001.1"/>
</dbReference>